<dbReference type="Pfam" id="PF12961">
    <property type="entry name" value="DUF3850"/>
    <property type="match status" value="1"/>
</dbReference>
<reference evidence="2 3" key="1">
    <citation type="journal article" date="2016" name="Nat. Commun.">
        <title>Thousands of microbial genomes shed light on interconnected biogeochemical processes in an aquifer system.</title>
        <authorList>
            <person name="Anantharaman K."/>
            <person name="Brown C.T."/>
            <person name="Hug L.A."/>
            <person name="Sharon I."/>
            <person name="Castelle C.J."/>
            <person name="Probst A.J."/>
            <person name="Thomas B.C."/>
            <person name="Singh A."/>
            <person name="Wilkins M.J."/>
            <person name="Karaoz U."/>
            <person name="Brodie E.L."/>
            <person name="Williams K.H."/>
            <person name="Hubbard S.S."/>
            <person name="Banfield J.F."/>
        </authorList>
    </citation>
    <scope>NUCLEOTIDE SEQUENCE [LARGE SCALE GENOMIC DNA]</scope>
</reference>
<protein>
    <recommendedName>
        <fullName evidence="1">DUF3850 domain-containing protein</fullName>
    </recommendedName>
</protein>
<feature type="domain" description="DUF3850" evidence="1">
    <location>
        <begin position="7"/>
        <end position="64"/>
    </location>
</feature>
<evidence type="ECO:0000313" key="3">
    <source>
        <dbReference type="Proteomes" id="UP000178432"/>
    </source>
</evidence>
<dbReference type="InterPro" id="IPR039440">
    <property type="entry name" value="DUF3850"/>
</dbReference>
<organism evidence="2 3">
    <name type="scientific">Candidatus Buchananbacteria bacterium RIFCSPHIGHO2_01_FULL_46_12</name>
    <dbReference type="NCBI Taxonomy" id="1797536"/>
    <lineage>
        <taxon>Bacteria</taxon>
        <taxon>Candidatus Buchananiibacteriota</taxon>
    </lineage>
</organism>
<accession>A0A1G1Y3Y1</accession>
<name>A0A1G1Y3Y1_9BACT</name>
<gene>
    <name evidence="2" type="ORF">A2663_00230</name>
</gene>
<dbReference type="Gene3D" id="2.30.130.30">
    <property type="entry name" value="Hypothetical protein"/>
    <property type="match status" value="1"/>
</dbReference>
<dbReference type="AlphaFoldDB" id="A0A1G1Y3Y1"/>
<dbReference type="EMBL" id="MHIF01000063">
    <property type="protein sequence ID" value="OGY46277.1"/>
    <property type="molecule type" value="Genomic_DNA"/>
</dbReference>
<evidence type="ECO:0000313" key="2">
    <source>
        <dbReference type="EMBL" id="OGY46277.1"/>
    </source>
</evidence>
<dbReference type="Proteomes" id="UP000178432">
    <property type="component" value="Unassembled WGS sequence"/>
</dbReference>
<proteinExistence type="predicted"/>
<comment type="caution">
    <text evidence="2">The sequence shown here is derived from an EMBL/GenBank/DDBJ whole genome shotgun (WGS) entry which is preliminary data.</text>
</comment>
<dbReference type="SUPFAM" id="SSF88697">
    <property type="entry name" value="PUA domain-like"/>
    <property type="match status" value="1"/>
</dbReference>
<sequence>MAIIKKKTWPEYFKLIKAGKKKFELRLADFKIKPGDILVLEEYNPKTKKYTGQIIKKRVKFVLKLKLNRLYKIKELEKKGVYVIEI</sequence>
<dbReference type="InterPro" id="IPR015947">
    <property type="entry name" value="PUA-like_sf"/>
</dbReference>
<evidence type="ECO:0000259" key="1">
    <source>
        <dbReference type="Pfam" id="PF12961"/>
    </source>
</evidence>